<dbReference type="Gene3D" id="2.40.100.10">
    <property type="entry name" value="Cyclophilin-like"/>
    <property type="match status" value="1"/>
</dbReference>
<dbReference type="InterPro" id="IPR029000">
    <property type="entry name" value="Cyclophilin-like_dom_sf"/>
</dbReference>
<evidence type="ECO:0000256" key="4">
    <source>
        <dbReference type="ARBA" id="ARBA00023235"/>
    </source>
</evidence>
<proteinExistence type="predicted"/>
<dbReference type="GO" id="GO:0003755">
    <property type="term" value="F:peptidyl-prolyl cis-trans isomerase activity"/>
    <property type="evidence" value="ECO:0007669"/>
    <property type="project" value="UniProtKB-KW"/>
</dbReference>
<evidence type="ECO:0000256" key="5">
    <source>
        <dbReference type="SAM" id="SignalP"/>
    </source>
</evidence>
<dbReference type="InterPro" id="IPR044665">
    <property type="entry name" value="E_coli_cyclophilin_A-like"/>
</dbReference>
<feature type="domain" description="PPIase cyclophilin-type" evidence="6">
    <location>
        <begin position="186"/>
        <end position="370"/>
    </location>
</feature>
<keyword evidence="4" id="KW-0413">Isomerase</keyword>
<feature type="signal peptide" evidence="5">
    <location>
        <begin position="1"/>
        <end position="28"/>
    </location>
</feature>
<evidence type="ECO:0000313" key="8">
    <source>
        <dbReference type="Proteomes" id="UP000664859"/>
    </source>
</evidence>
<dbReference type="EC" id="5.2.1.8" evidence="1"/>
<dbReference type="PROSITE" id="PS50072">
    <property type="entry name" value="CSA_PPIASE_2"/>
    <property type="match status" value="1"/>
</dbReference>
<evidence type="ECO:0000256" key="3">
    <source>
        <dbReference type="ARBA" id="ARBA00023110"/>
    </source>
</evidence>
<evidence type="ECO:0000256" key="2">
    <source>
        <dbReference type="ARBA" id="ARBA00023078"/>
    </source>
</evidence>
<evidence type="ECO:0000259" key="6">
    <source>
        <dbReference type="PROSITE" id="PS50072"/>
    </source>
</evidence>
<accession>A0A835ZG37</accession>
<dbReference type="InterPro" id="IPR048563">
    <property type="entry name" value="CYP38_PsbQ-like"/>
</dbReference>
<gene>
    <name evidence="7" type="ORF">JKP88DRAFT_271193</name>
</gene>
<name>A0A835ZG37_9STRA</name>
<dbReference type="SUPFAM" id="SSF50891">
    <property type="entry name" value="Cyclophilin-like"/>
    <property type="match status" value="1"/>
</dbReference>
<comment type="caution">
    <text evidence="7">The sequence shown here is derived from an EMBL/GenBank/DDBJ whole genome shotgun (WGS) entry which is preliminary data.</text>
</comment>
<evidence type="ECO:0000313" key="7">
    <source>
        <dbReference type="EMBL" id="KAG5192256.1"/>
    </source>
</evidence>
<keyword evidence="5" id="KW-0732">Signal</keyword>
<organism evidence="7 8">
    <name type="scientific">Tribonema minus</name>
    <dbReference type="NCBI Taxonomy" id="303371"/>
    <lineage>
        <taxon>Eukaryota</taxon>
        <taxon>Sar</taxon>
        <taxon>Stramenopiles</taxon>
        <taxon>Ochrophyta</taxon>
        <taxon>PX clade</taxon>
        <taxon>Xanthophyceae</taxon>
        <taxon>Tribonematales</taxon>
        <taxon>Tribonemataceae</taxon>
        <taxon>Tribonema</taxon>
    </lineage>
</organism>
<reference evidence="7" key="1">
    <citation type="submission" date="2021-02" db="EMBL/GenBank/DDBJ databases">
        <title>First Annotated Genome of the Yellow-green Alga Tribonema minus.</title>
        <authorList>
            <person name="Mahan K.M."/>
        </authorList>
    </citation>
    <scope>NUCLEOTIDE SEQUENCE</scope>
    <source>
        <strain evidence="7">UTEX B ZZ1240</strain>
    </source>
</reference>
<dbReference type="PANTHER" id="PTHR43246">
    <property type="entry name" value="PEPTIDYL-PROLYL CIS-TRANS ISOMERASE CYP38, CHLOROPLASTIC"/>
    <property type="match status" value="1"/>
</dbReference>
<dbReference type="Pfam" id="PF21329">
    <property type="entry name" value="CYP38_PsbQ-like"/>
    <property type="match status" value="1"/>
</dbReference>
<keyword evidence="8" id="KW-1185">Reference proteome</keyword>
<dbReference type="EMBL" id="JAFCMP010000008">
    <property type="protein sequence ID" value="KAG5192256.1"/>
    <property type="molecule type" value="Genomic_DNA"/>
</dbReference>
<dbReference type="Pfam" id="PF00160">
    <property type="entry name" value="Pro_isomerase"/>
    <property type="match status" value="1"/>
</dbReference>
<dbReference type="Gene3D" id="1.20.120.290">
    <property type="entry name" value="Oxygen-evolving enhancer protein 3 (PsbQ), four-helix up-down bundle"/>
    <property type="match status" value="1"/>
</dbReference>
<keyword evidence="3" id="KW-0697">Rotamase</keyword>
<dbReference type="Proteomes" id="UP000664859">
    <property type="component" value="Unassembled WGS sequence"/>
</dbReference>
<feature type="chain" id="PRO_5032646465" description="peptidylprolyl isomerase" evidence="5">
    <location>
        <begin position="29"/>
        <end position="370"/>
    </location>
</feature>
<keyword evidence="2" id="KW-0793">Thylakoid</keyword>
<dbReference type="SUPFAM" id="SSF101112">
    <property type="entry name" value="Oxygen-evolving enhancer protein 3"/>
    <property type="match status" value="1"/>
</dbReference>
<dbReference type="AlphaFoldDB" id="A0A835ZG37"/>
<dbReference type="InterPro" id="IPR023222">
    <property type="entry name" value="PsbQ-like_dom_sf"/>
</dbReference>
<sequence>MLQTKGAICSILAAAALTLSPLASFALPQKPPESNAQVILLEALPQSQTAAIQALGAELGKMTSEGSGNIRSVDAKGFKGVRSWDTVLKQERAVDGLLGMKEGEILASVGAGNQAQAKKLLEGIRADIAAIDAAAKKESRPAVVEAQVAALSKVDRLGVMMLKGKAPFAVPEDEAPGVPRLYGRGYAEITVKAAKGGRVGIMKATLDGVNAPVSVGNFADLAKRGFYDGTPVSFSDESTVMMGLPAGKAGFEANGAVRRVPLEIRAEGDSDISYEESLEEQGRFKAKPVLPFSAYGTLAYNHPPDNSNGASSQFWALKFDPSYTPAGLNTLDGAYTVFGYVIEGADLLDDLDVGDQIVSVKIVDSLELKP</sequence>
<protein>
    <recommendedName>
        <fullName evidence="1">peptidylprolyl isomerase</fullName>
        <ecNumber evidence="1">5.2.1.8</ecNumber>
    </recommendedName>
</protein>
<evidence type="ECO:0000256" key="1">
    <source>
        <dbReference type="ARBA" id="ARBA00013194"/>
    </source>
</evidence>
<dbReference type="InterPro" id="IPR002130">
    <property type="entry name" value="Cyclophilin-type_PPIase_dom"/>
</dbReference>
<dbReference type="OrthoDB" id="1735926at2759"/>